<protein>
    <submittedName>
        <fullName evidence="1">Uncharacterized protein</fullName>
    </submittedName>
</protein>
<organism evidence="1 2">
    <name type="scientific">Kwoniella dendrophila CBS 6074</name>
    <dbReference type="NCBI Taxonomy" id="1295534"/>
    <lineage>
        <taxon>Eukaryota</taxon>
        <taxon>Fungi</taxon>
        <taxon>Dikarya</taxon>
        <taxon>Basidiomycota</taxon>
        <taxon>Agaricomycotina</taxon>
        <taxon>Tremellomycetes</taxon>
        <taxon>Tremellales</taxon>
        <taxon>Cryptococcaceae</taxon>
        <taxon>Kwoniella</taxon>
    </lineage>
</organism>
<dbReference type="RefSeq" id="XP_066077152.1">
    <property type="nucleotide sequence ID" value="XM_066221055.1"/>
</dbReference>
<reference evidence="1 2" key="1">
    <citation type="submission" date="2024-01" db="EMBL/GenBank/DDBJ databases">
        <title>Comparative genomics of Cryptococcus and Kwoniella reveals pathogenesis evolution and contrasting modes of karyotype evolution via chromosome fusion or intercentromeric recombination.</title>
        <authorList>
            <person name="Coelho M.A."/>
            <person name="David-Palma M."/>
            <person name="Shea T."/>
            <person name="Bowers K."/>
            <person name="McGinley-Smith S."/>
            <person name="Mohammad A.W."/>
            <person name="Gnirke A."/>
            <person name="Yurkov A.M."/>
            <person name="Nowrousian M."/>
            <person name="Sun S."/>
            <person name="Cuomo C.A."/>
            <person name="Heitman J."/>
        </authorList>
    </citation>
    <scope>NUCLEOTIDE SEQUENCE [LARGE SCALE GENOMIC DNA]</scope>
    <source>
        <strain evidence="1 2">CBS 6074</strain>
    </source>
</reference>
<evidence type="ECO:0000313" key="2">
    <source>
        <dbReference type="Proteomes" id="UP001355207"/>
    </source>
</evidence>
<dbReference type="Proteomes" id="UP001355207">
    <property type="component" value="Chromosome 7"/>
</dbReference>
<dbReference type="AlphaFoldDB" id="A0AAX4JYW9"/>
<keyword evidence="2" id="KW-1185">Reference proteome</keyword>
<sequence length="142" mass="15965">MFATRLISLIGVLSFIGTNMILAKDTIELPSSRWIINFGEDTVGLGKDTWTWTNGSLADTIWGFSAGTSEFKTSQYSFYFYNYKNQQNLTCELNMLRNSEDTAEYNLTSSVPFKPIVSHPEVASLICSTIPEEVYDSTKPAY</sequence>
<evidence type="ECO:0000313" key="1">
    <source>
        <dbReference type="EMBL" id="WWC90389.1"/>
    </source>
</evidence>
<dbReference type="EMBL" id="CP144104">
    <property type="protein sequence ID" value="WWC90389.1"/>
    <property type="molecule type" value="Genomic_DNA"/>
</dbReference>
<dbReference type="GeneID" id="91095993"/>
<name>A0AAX4JYW9_9TREE</name>
<gene>
    <name evidence="1" type="ORF">L201_005323</name>
</gene>
<accession>A0AAX4JYW9</accession>
<proteinExistence type="predicted"/>